<protein>
    <recommendedName>
        <fullName evidence="2">Retrotransposon gag domain-containing protein</fullName>
    </recommendedName>
</protein>
<gene>
    <name evidence="3" type="ORF">SLEP1_g3060</name>
</gene>
<accession>A0AAV5HSU6</accession>
<dbReference type="PANTHER" id="PTHR33223:SF10">
    <property type="entry name" value="AMINOTRANSFERASE-LIKE PLANT MOBILE DOMAIN-CONTAINING PROTEIN"/>
    <property type="match status" value="1"/>
</dbReference>
<name>A0AAV5HSU6_9ROSI</name>
<dbReference type="Proteomes" id="UP001054252">
    <property type="component" value="Unassembled WGS sequence"/>
</dbReference>
<feature type="chain" id="PRO_5043831558" description="Retrotransposon gag domain-containing protein" evidence="1">
    <location>
        <begin position="22"/>
        <end position="286"/>
    </location>
</feature>
<dbReference type="InterPro" id="IPR005162">
    <property type="entry name" value="Retrotrans_gag_dom"/>
</dbReference>
<evidence type="ECO:0000256" key="1">
    <source>
        <dbReference type="SAM" id="SignalP"/>
    </source>
</evidence>
<dbReference type="AlphaFoldDB" id="A0AAV5HSU6"/>
<feature type="domain" description="Retrotransposon gag" evidence="2">
    <location>
        <begin position="110"/>
        <end position="186"/>
    </location>
</feature>
<comment type="caution">
    <text evidence="3">The sequence shown here is derived from an EMBL/GenBank/DDBJ whole genome shotgun (WGS) entry which is preliminary data.</text>
</comment>
<dbReference type="PANTHER" id="PTHR33223">
    <property type="entry name" value="CCHC-TYPE DOMAIN-CONTAINING PROTEIN"/>
    <property type="match status" value="1"/>
</dbReference>
<evidence type="ECO:0000313" key="4">
    <source>
        <dbReference type="Proteomes" id="UP001054252"/>
    </source>
</evidence>
<reference evidence="3 4" key="1">
    <citation type="journal article" date="2021" name="Commun. Biol.">
        <title>The genome of Shorea leprosula (Dipterocarpaceae) highlights the ecological relevance of drought in aseasonal tropical rainforests.</title>
        <authorList>
            <person name="Ng K.K.S."/>
            <person name="Kobayashi M.J."/>
            <person name="Fawcett J.A."/>
            <person name="Hatakeyama M."/>
            <person name="Paape T."/>
            <person name="Ng C.H."/>
            <person name="Ang C.C."/>
            <person name="Tnah L.H."/>
            <person name="Lee C.T."/>
            <person name="Nishiyama T."/>
            <person name="Sese J."/>
            <person name="O'Brien M.J."/>
            <person name="Copetti D."/>
            <person name="Mohd Noor M.I."/>
            <person name="Ong R.C."/>
            <person name="Putra M."/>
            <person name="Sireger I.Z."/>
            <person name="Indrioko S."/>
            <person name="Kosugi Y."/>
            <person name="Izuno A."/>
            <person name="Isagi Y."/>
            <person name="Lee S.L."/>
            <person name="Shimizu K.K."/>
        </authorList>
    </citation>
    <scope>NUCLEOTIDE SEQUENCE [LARGE SCALE GENOMIC DNA]</scope>
    <source>
        <strain evidence="3">214</strain>
    </source>
</reference>
<sequence length="286" mass="32069">MGIQTKSSLIALSSWLTLGLSELEVKLSLLPKAKLTHNSAPIPNQGDAVAAQLTAMQQQFGVFQLVVAQLLTRNNPGDPLINLLNPTQPYSITSSSTVRAPTNSTCSCLHLPPRSISSYIEMTSAFVTKFSSKRLIQKTTFELMRVMQRDGESLKNYMSRFNDAILVASSLDQAVRIVAVIQGLNHERFRDSLIKHPTVTFNEVNDRNLKFITVEEYALSQKPVPTKNQNPAWRDEGQSRKWMKTIQNRGPMSIPTLRFERLNSVTLQQTSNQAPVTWTPFNLPRS</sequence>
<organism evidence="3 4">
    <name type="scientific">Rubroshorea leprosula</name>
    <dbReference type="NCBI Taxonomy" id="152421"/>
    <lineage>
        <taxon>Eukaryota</taxon>
        <taxon>Viridiplantae</taxon>
        <taxon>Streptophyta</taxon>
        <taxon>Embryophyta</taxon>
        <taxon>Tracheophyta</taxon>
        <taxon>Spermatophyta</taxon>
        <taxon>Magnoliopsida</taxon>
        <taxon>eudicotyledons</taxon>
        <taxon>Gunneridae</taxon>
        <taxon>Pentapetalae</taxon>
        <taxon>rosids</taxon>
        <taxon>malvids</taxon>
        <taxon>Malvales</taxon>
        <taxon>Dipterocarpaceae</taxon>
        <taxon>Rubroshorea</taxon>
    </lineage>
</organism>
<keyword evidence="1" id="KW-0732">Signal</keyword>
<evidence type="ECO:0000259" key="2">
    <source>
        <dbReference type="Pfam" id="PF03732"/>
    </source>
</evidence>
<dbReference type="Pfam" id="PF03732">
    <property type="entry name" value="Retrotrans_gag"/>
    <property type="match status" value="1"/>
</dbReference>
<proteinExistence type="predicted"/>
<dbReference type="EMBL" id="BPVZ01000003">
    <property type="protein sequence ID" value="GKU88843.1"/>
    <property type="molecule type" value="Genomic_DNA"/>
</dbReference>
<keyword evidence="4" id="KW-1185">Reference proteome</keyword>
<feature type="signal peptide" evidence="1">
    <location>
        <begin position="1"/>
        <end position="21"/>
    </location>
</feature>
<evidence type="ECO:0000313" key="3">
    <source>
        <dbReference type="EMBL" id="GKU88843.1"/>
    </source>
</evidence>